<dbReference type="AlphaFoldDB" id="A0A9X2NMQ9"/>
<sequence length="85" mass="9313">MVRVNDQTVNDGAAAPFGGIFESDGVRRFGATVNVEESWRWPVIVLSADWGLLGVTVMVPAHRFRNTAPAKQQSTDVVMLKEAQL</sequence>
<organism evidence="1 2">
    <name type="scientific">Amycolatopsis iheyensis</name>
    <dbReference type="NCBI Taxonomy" id="2945988"/>
    <lineage>
        <taxon>Bacteria</taxon>
        <taxon>Bacillati</taxon>
        <taxon>Actinomycetota</taxon>
        <taxon>Actinomycetes</taxon>
        <taxon>Pseudonocardiales</taxon>
        <taxon>Pseudonocardiaceae</taxon>
        <taxon>Amycolatopsis</taxon>
    </lineage>
</organism>
<protein>
    <submittedName>
        <fullName evidence="1">Uncharacterized protein</fullName>
    </submittedName>
</protein>
<evidence type="ECO:0000313" key="2">
    <source>
        <dbReference type="Proteomes" id="UP001144096"/>
    </source>
</evidence>
<comment type="caution">
    <text evidence="1">The sequence shown here is derived from an EMBL/GenBank/DDBJ whole genome shotgun (WGS) entry which is preliminary data.</text>
</comment>
<reference evidence="1" key="1">
    <citation type="submission" date="2022-06" db="EMBL/GenBank/DDBJ databases">
        <title>Amycolatopsis iheyaensis sp. nov., a new species of the genus Amycolatopsis isolated from soil in Iheya island, Japan.</title>
        <authorList>
            <person name="Ngamcharungchit C."/>
            <person name="Kanto H."/>
            <person name="Take A."/>
            <person name="Intra B."/>
            <person name="Matsumoto A."/>
            <person name="Panbangred W."/>
            <person name="Inahashi Y."/>
        </authorList>
    </citation>
    <scope>NUCLEOTIDE SEQUENCE</scope>
    <source>
        <strain evidence="1">OK19-0408</strain>
    </source>
</reference>
<dbReference type="RefSeq" id="WP_257927404.1">
    <property type="nucleotide sequence ID" value="NZ_JAMXQV010000060.1"/>
</dbReference>
<proteinExistence type="predicted"/>
<evidence type="ECO:0000313" key="1">
    <source>
        <dbReference type="EMBL" id="MCR6490827.1"/>
    </source>
</evidence>
<dbReference type="EMBL" id="JAMXQV010000060">
    <property type="protein sequence ID" value="MCR6490827.1"/>
    <property type="molecule type" value="Genomic_DNA"/>
</dbReference>
<keyword evidence="2" id="KW-1185">Reference proteome</keyword>
<gene>
    <name evidence="1" type="ORF">M8542_49390</name>
</gene>
<accession>A0A9X2NMQ9</accession>
<name>A0A9X2NMQ9_9PSEU</name>
<dbReference type="Proteomes" id="UP001144096">
    <property type="component" value="Unassembled WGS sequence"/>
</dbReference>